<dbReference type="Gene3D" id="3.30.470.20">
    <property type="entry name" value="ATP-grasp fold, B domain"/>
    <property type="match status" value="1"/>
</dbReference>
<sequence>MKYASKSIASKWRKTGWMLGDSSLRPFVPETRLFGRASLEAMLSRYAVVYFKPSRGTGGKKISRIERIKAGSYRLKGTGGNRSGLSADELYARLKSLAGGKQYLLQRGIDLAHTGGKPFDLRVMVQKDGSQWVTTALFAKIGKKGRVVTNYHSGGKVAGFKKTMKGAGYSESSAGEAQRKLGQIGEATGQCFDRHRDGFREIGLDVAVDKAGRYWVLEANTRPQYYPLKSVDRSAYRRITDYAKKYGRVKGRRK</sequence>
<organism evidence="1 2">
    <name type="scientific">Cohnella phaseoli</name>
    <dbReference type="NCBI Taxonomy" id="456490"/>
    <lineage>
        <taxon>Bacteria</taxon>
        <taxon>Bacillati</taxon>
        <taxon>Bacillota</taxon>
        <taxon>Bacilli</taxon>
        <taxon>Bacillales</taxon>
        <taxon>Paenibacillaceae</taxon>
        <taxon>Cohnella</taxon>
    </lineage>
</organism>
<dbReference type="InterPro" id="IPR026838">
    <property type="entry name" value="YheC/D"/>
</dbReference>
<gene>
    <name evidence="1" type="ORF">DFP98_103223</name>
</gene>
<dbReference type="SUPFAM" id="SSF56059">
    <property type="entry name" value="Glutathione synthetase ATP-binding domain-like"/>
    <property type="match status" value="1"/>
</dbReference>
<evidence type="ECO:0000313" key="1">
    <source>
        <dbReference type="EMBL" id="RED86368.1"/>
    </source>
</evidence>
<proteinExistence type="predicted"/>
<dbReference type="Pfam" id="PF14398">
    <property type="entry name" value="ATPgrasp_YheCD"/>
    <property type="match status" value="1"/>
</dbReference>
<dbReference type="Proteomes" id="UP000256977">
    <property type="component" value="Unassembled WGS sequence"/>
</dbReference>
<comment type="caution">
    <text evidence="1">The sequence shown here is derived from an EMBL/GenBank/DDBJ whole genome shotgun (WGS) entry which is preliminary data.</text>
</comment>
<name>A0A3D9KIP0_9BACL</name>
<dbReference type="OrthoDB" id="7869153at2"/>
<dbReference type="RefSeq" id="WP_116059492.1">
    <property type="nucleotide sequence ID" value="NZ_QRDZ01000003.1"/>
</dbReference>
<dbReference type="EMBL" id="QRDZ01000003">
    <property type="protein sequence ID" value="RED86368.1"/>
    <property type="molecule type" value="Genomic_DNA"/>
</dbReference>
<keyword evidence="2" id="KW-1185">Reference proteome</keyword>
<protein>
    <submittedName>
        <fullName evidence="1">YheC/D-like protein</fullName>
    </submittedName>
</protein>
<evidence type="ECO:0000313" key="2">
    <source>
        <dbReference type="Proteomes" id="UP000256977"/>
    </source>
</evidence>
<reference evidence="1 2" key="1">
    <citation type="submission" date="2018-07" db="EMBL/GenBank/DDBJ databases">
        <title>Genomic Encyclopedia of Type Strains, Phase III (KMG-III): the genomes of soil and plant-associated and newly described type strains.</title>
        <authorList>
            <person name="Whitman W."/>
        </authorList>
    </citation>
    <scope>NUCLEOTIDE SEQUENCE [LARGE SCALE GENOMIC DNA]</scope>
    <source>
        <strain evidence="1 2">CECT 7287</strain>
    </source>
</reference>
<accession>A0A3D9KIP0</accession>
<dbReference type="AlphaFoldDB" id="A0A3D9KIP0"/>